<dbReference type="EMBL" id="JYNY01000037">
    <property type="protein sequence ID" value="KJJ85938.1"/>
    <property type="molecule type" value="Genomic_DNA"/>
</dbReference>
<dbReference type="InterPro" id="IPR050194">
    <property type="entry name" value="Glycosyltransferase_grp1"/>
</dbReference>
<evidence type="ECO:0000313" key="4">
    <source>
        <dbReference type="Proteomes" id="UP000033428"/>
    </source>
</evidence>
<keyword evidence="4" id="KW-1185">Reference proteome</keyword>
<evidence type="ECO:0000313" key="3">
    <source>
        <dbReference type="EMBL" id="KJJ85938.1"/>
    </source>
</evidence>
<feature type="domain" description="Glycosyltransferase subfamily 4-like N-terminal" evidence="2">
    <location>
        <begin position="16"/>
        <end position="186"/>
    </location>
</feature>
<keyword evidence="3" id="KW-0808">Transferase</keyword>
<reference evidence="3 4" key="1">
    <citation type="submission" date="2015-02" db="EMBL/GenBank/DDBJ databases">
        <title>Single-cell genomics of uncultivated deep-branching MTB reveals a conserved set of magnetosome genes.</title>
        <authorList>
            <person name="Kolinko S."/>
            <person name="Richter M."/>
            <person name="Glockner F.O."/>
            <person name="Brachmann A."/>
            <person name="Schuler D."/>
        </authorList>
    </citation>
    <scope>NUCLEOTIDE SEQUENCE [LARGE SCALE GENOMIC DNA]</scope>
    <source>
        <strain evidence="3">SKK-01</strain>
    </source>
</reference>
<accession>A0A0F0CRJ2</accession>
<dbReference type="SUPFAM" id="SSF53756">
    <property type="entry name" value="UDP-Glycosyltransferase/glycogen phosphorylase"/>
    <property type="match status" value="1"/>
</dbReference>
<name>A0A0F0CRJ2_9BACT</name>
<dbReference type="GO" id="GO:0016757">
    <property type="term" value="F:glycosyltransferase activity"/>
    <property type="evidence" value="ECO:0007669"/>
    <property type="project" value="InterPro"/>
</dbReference>
<dbReference type="InterPro" id="IPR001296">
    <property type="entry name" value="Glyco_trans_1"/>
</dbReference>
<protein>
    <submittedName>
        <fullName evidence="3">Group 1 glycosyl transferase</fullName>
    </submittedName>
</protein>
<dbReference type="Gene3D" id="3.40.50.2000">
    <property type="entry name" value="Glycogen Phosphorylase B"/>
    <property type="match status" value="2"/>
</dbReference>
<dbReference type="PANTHER" id="PTHR45947">
    <property type="entry name" value="SULFOQUINOVOSYL TRANSFERASE SQD2"/>
    <property type="match status" value="1"/>
</dbReference>
<dbReference type="PANTHER" id="PTHR45947:SF3">
    <property type="entry name" value="SULFOQUINOVOSYL TRANSFERASE SQD2"/>
    <property type="match status" value="1"/>
</dbReference>
<proteinExistence type="predicted"/>
<evidence type="ECO:0000259" key="1">
    <source>
        <dbReference type="Pfam" id="PF00534"/>
    </source>
</evidence>
<organism evidence="3 4">
    <name type="scientific">Candidatus Omnitrophus magneticus</name>
    <dbReference type="NCBI Taxonomy" id="1609969"/>
    <lineage>
        <taxon>Bacteria</taxon>
        <taxon>Pseudomonadati</taxon>
        <taxon>Candidatus Omnitrophota</taxon>
        <taxon>Candidatus Omnitrophus</taxon>
    </lineage>
</organism>
<dbReference type="CDD" id="cd03794">
    <property type="entry name" value="GT4_WbuB-like"/>
    <property type="match status" value="1"/>
</dbReference>
<feature type="domain" description="Glycosyl transferase family 1" evidence="1">
    <location>
        <begin position="205"/>
        <end position="375"/>
    </location>
</feature>
<dbReference type="Pfam" id="PF13579">
    <property type="entry name" value="Glyco_trans_4_4"/>
    <property type="match status" value="1"/>
</dbReference>
<dbReference type="Proteomes" id="UP000033428">
    <property type="component" value="Unassembled WGS sequence"/>
</dbReference>
<evidence type="ECO:0000259" key="2">
    <source>
        <dbReference type="Pfam" id="PF13579"/>
    </source>
</evidence>
<dbReference type="InterPro" id="IPR028098">
    <property type="entry name" value="Glyco_trans_4-like_N"/>
</dbReference>
<dbReference type="Pfam" id="PF00534">
    <property type="entry name" value="Glycos_transf_1"/>
    <property type="match status" value="1"/>
</dbReference>
<dbReference type="AlphaFoldDB" id="A0A0F0CRJ2"/>
<comment type="caution">
    <text evidence="3">The sequence shown here is derived from an EMBL/GenBank/DDBJ whole genome shotgun (WGS) entry which is preliminary data.</text>
</comment>
<gene>
    <name evidence="3" type="ORF">OMAG_000191</name>
</gene>
<sequence>MKKIAMVVFSYYPSDPRVRRSAEALVEEGIMVDVICLRANNESKEETFNGVNVYRLPIERKRGAKVQYLREYATFIIMSSLKLAWLHAKRGYHIVHIHNMPDILVLCAIIPKLTGAKVILDLHDPMPEVYMTKYSLPYTHPVIKILLLLEKFSIRIANLVLTPNIAFKTLFTSRSCDDEKVKIIMNSPQESIFGDSIDSTLDQTKNDQFVIMYHGTIVERHGLDTALDALTLIGDKIPNIILNVYGDGDFRGQFIEKVKKQNLTNVVKYHGHVSLETIADAIKHTDVGLIPNKMTTFTEINLPTRIFEYLCMGKPVIAPKTRGITDYFDDESIFFFNSGDISKTGIKRESESTSSLADTILQVYQNPSKRQAVLKAGIVVYNKHRWKLQKSYLVEIVKELFSKSKLRRFRSGRK</sequence>